<evidence type="ECO:0000259" key="5">
    <source>
        <dbReference type="SMART" id="SM00849"/>
    </source>
</evidence>
<name>A0A9W6ST72_9ACTN</name>
<organism evidence="6 7">
    <name type="scientific">Actinorhabdospora filicis</name>
    <dbReference type="NCBI Taxonomy" id="1785913"/>
    <lineage>
        <taxon>Bacteria</taxon>
        <taxon>Bacillati</taxon>
        <taxon>Actinomycetota</taxon>
        <taxon>Actinomycetes</taxon>
        <taxon>Micromonosporales</taxon>
        <taxon>Micromonosporaceae</taxon>
        <taxon>Actinorhabdospora</taxon>
    </lineage>
</organism>
<dbReference type="RefSeq" id="WP_285667642.1">
    <property type="nucleotide sequence ID" value="NZ_BSTX01000009.1"/>
</dbReference>
<evidence type="ECO:0000313" key="6">
    <source>
        <dbReference type="EMBL" id="GLZ82066.1"/>
    </source>
</evidence>
<evidence type="ECO:0000256" key="1">
    <source>
        <dbReference type="ARBA" id="ARBA00007749"/>
    </source>
</evidence>
<dbReference type="InterPro" id="IPR036866">
    <property type="entry name" value="RibonucZ/Hydroxyglut_hydro"/>
</dbReference>
<gene>
    <name evidence="6" type="ORF">Afil01_68730</name>
</gene>
<sequence>MTELSIAARETRRVGSITVTYLPDGYGLLEPAAAFPAWTGAATRLPVSVGSFLIATADRLLLVDLGLGPVAFDVPGFASFSSGALPDSLAAEGHRPADVDTVLFTHLHHDHVGWAEAFTHARYVVAEAEWRHWHGTDSPVGPSPAIQDALAARVEFAADGDEVAPGVRVLAAPGHTPGHLAVEIADGGERLLIIGDALHTRAQVAAPSLCFAFDADPGEAQRTREKLLADDVPFAGGHFTGTVFGR</sequence>
<reference evidence="6" key="1">
    <citation type="submission" date="2023-03" db="EMBL/GenBank/DDBJ databases">
        <title>Actinorhabdospora filicis NBRC 111898.</title>
        <authorList>
            <person name="Ichikawa N."/>
            <person name="Sato H."/>
            <person name="Tonouchi N."/>
        </authorList>
    </citation>
    <scope>NUCLEOTIDE SEQUENCE</scope>
    <source>
        <strain evidence="6">NBRC 111898</strain>
    </source>
</reference>
<dbReference type="Gene3D" id="3.60.15.10">
    <property type="entry name" value="Ribonuclease Z/Hydroxyacylglutathione hydrolase-like"/>
    <property type="match status" value="1"/>
</dbReference>
<evidence type="ECO:0000256" key="2">
    <source>
        <dbReference type="ARBA" id="ARBA00022723"/>
    </source>
</evidence>
<keyword evidence="4" id="KW-0862">Zinc</keyword>
<dbReference type="GO" id="GO:0046872">
    <property type="term" value="F:metal ion binding"/>
    <property type="evidence" value="ECO:0007669"/>
    <property type="project" value="UniProtKB-KW"/>
</dbReference>
<evidence type="ECO:0000256" key="4">
    <source>
        <dbReference type="ARBA" id="ARBA00022833"/>
    </source>
</evidence>
<proteinExistence type="inferred from homology"/>
<dbReference type="SMART" id="SM00849">
    <property type="entry name" value="Lactamase_B"/>
    <property type="match status" value="1"/>
</dbReference>
<dbReference type="GO" id="GO:0016787">
    <property type="term" value="F:hydrolase activity"/>
    <property type="evidence" value="ECO:0007669"/>
    <property type="project" value="UniProtKB-KW"/>
</dbReference>
<accession>A0A9W6ST72</accession>
<comment type="caution">
    <text evidence="6">The sequence shown here is derived from an EMBL/GenBank/DDBJ whole genome shotgun (WGS) entry which is preliminary data.</text>
</comment>
<dbReference type="Pfam" id="PF00753">
    <property type="entry name" value="Lactamase_B"/>
    <property type="match status" value="1"/>
</dbReference>
<evidence type="ECO:0000256" key="3">
    <source>
        <dbReference type="ARBA" id="ARBA00022801"/>
    </source>
</evidence>
<comment type="similarity">
    <text evidence="1">Belongs to the metallo-beta-lactamase superfamily.</text>
</comment>
<keyword evidence="3 6" id="KW-0378">Hydrolase</keyword>
<dbReference type="InterPro" id="IPR001279">
    <property type="entry name" value="Metallo-B-lactamas"/>
</dbReference>
<dbReference type="EMBL" id="BSTX01000009">
    <property type="protein sequence ID" value="GLZ82066.1"/>
    <property type="molecule type" value="Genomic_DNA"/>
</dbReference>
<dbReference type="SUPFAM" id="SSF56281">
    <property type="entry name" value="Metallo-hydrolase/oxidoreductase"/>
    <property type="match status" value="1"/>
</dbReference>
<dbReference type="AlphaFoldDB" id="A0A9W6ST72"/>
<keyword evidence="7" id="KW-1185">Reference proteome</keyword>
<keyword evidence="2" id="KW-0479">Metal-binding</keyword>
<dbReference type="Proteomes" id="UP001165079">
    <property type="component" value="Unassembled WGS sequence"/>
</dbReference>
<evidence type="ECO:0000313" key="7">
    <source>
        <dbReference type="Proteomes" id="UP001165079"/>
    </source>
</evidence>
<dbReference type="InterPro" id="IPR051013">
    <property type="entry name" value="MBL_superfamily_lactonases"/>
</dbReference>
<dbReference type="PANTHER" id="PTHR42978">
    <property type="entry name" value="QUORUM-QUENCHING LACTONASE YTNP-RELATED-RELATED"/>
    <property type="match status" value="1"/>
</dbReference>
<protein>
    <submittedName>
        <fullName evidence="6">MBL fold hydrolase</fullName>
    </submittedName>
</protein>
<feature type="domain" description="Metallo-beta-lactamase" evidence="5">
    <location>
        <begin position="48"/>
        <end position="238"/>
    </location>
</feature>
<dbReference type="PANTHER" id="PTHR42978:SF6">
    <property type="entry name" value="QUORUM-QUENCHING LACTONASE YTNP-RELATED"/>
    <property type="match status" value="1"/>
</dbReference>